<evidence type="ECO:0000313" key="3">
    <source>
        <dbReference type="Proteomes" id="UP001286313"/>
    </source>
</evidence>
<evidence type="ECO:0000313" key="2">
    <source>
        <dbReference type="EMBL" id="KAK3878929.1"/>
    </source>
</evidence>
<dbReference type="AlphaFoldDB" id="A0AAE1FS97"/>
<dbReference type="EMBL" id="JAWQEG010001513">
    <property type="protein sequence ID" value="KAK3878929.1"/>
    <property type="molecule type" value="Genomic_DNA"/>
</dbReference>
<gene>
    <name evidence="2" type="ORF">Pcinc_016472</name>
</gene>
<organism evidence="2 3">
    <name type="scientific">Petrolisthes cinctipes</name>
    <name type="common">Flat porcelain crab</name>
    <dbReference type="NCBI Taxonomy" id="88211"/>
    <lineage>
        <taxon>Eukaryota</taxon>
        <taxon>Metazoa</taxon>
        <taxon>Ecdysozoa</taxon>
        <taxon>Arthropoda</taxon>
        <taxon>Crustacea</taxon>
        <taxon>Multicrustacea</taxon>
        <taxon>Malacostraca</taxon>
        <taxon>Eumalacostraca</taxon>
        <taxon>Eucarida</taxon>
        <taxon>Decapoda</taxon>
        <taxon>Pleocyemata</taxon>
        <taxon>Anomura</taxon>
        <taxon>Galatheoidea</taxon>
        <taxon>Porcellanidae</taxon>
        <taxon>Petrolisthes</taxon>
    </lineage>
</organism>
<proteinExistence type="predicted"/>
<protein>
    <submittedName>
        <fullName evidence="2">Uncharacterized protein</fullName>
    </submittedName>
</protein>
<feature type="compositionally biased region" description="Basic and acidic residues" evidence="1">
    <location>
        <begin position="15"/>
        <end position="39"/>
    </location>
</feature>
<comment type="caution">
    <text evidence="2">The sequence shown here is derived from an EMBL/GenBank/DDBJ whole genome shotgun (WGS) entry which is preliminary data.</text>
</comment>
<dbReference type="Proteomes" id="UP001286313">
    <property type="component" value="Unassembled WGS sequence"/>
</dbReference>
<sequence>MPEVGRRQVNGGGEEGERRKQSGGERGRSKEERREEGARKAGVHRKCCEHLCTRQLPLPTPHHTSVPFWHCPGTIPHTTTFIIITTSSLLPLTIYFYTINTTLTSTPYVPTIL</sequence>
<name>A0AAE1FS97_PETCI</name>
<reference evidence="2" key="1">
    <citation type="submission" date="2023-10" db="EMBL/GenBank/DDBJ databases">
        <title>Genome assemblies of two species of porcelain crab, Petrolisthes cinctipes and Petrolisthes manimaculis (Anomura: Porcellanidae).</title>
        <authorList>
            <person name="Angst P."/>
        </authorList>
    </citation>
    <scope>NUCLEOTIDE SEQUENCE</scope>
    <source>
        <strain evidence="2">PB745_01</strain>
        <tissue evidence="2">Gill</tissue>
    </source>
</reference>
<accession>A0AAE1FS97</accession>
<feature type="region of interest" description="Disordered" evidence="1">
    <location>
        <begin position="1"/>
        <end position="42"/>
    </location>
</feature>
<evidence type="ECO:0000256" key="1">
    <source>
        <dbReference type="SAM" id="MobiDB-lite"/>
    </source>
</evidence>
<keyword evidence="3" id="KW-1185">Reference proteome</keyword>